<feature type="transmembrane region" description="Helical" evidence="1">
    <location>
        <begin position="49"/>
        <end position="68"/>
    </location>
</feature>
<feature type="transmembrane region" description="Helical" evidence="1">
    <location>
        <begin position="147"/>
        <end position="167"/>
    </location>
</feature>
<sequence>MKARRVIVKTFNVVAWVLLVASSLYSILEPDIWSFTKEAEILPARWGFYVWYPLNVLLVAPILCQFVPDGNLLIIDGLSWDLPLLNTSTAIFIHLWIREWYLTAFFFVVLSRLTLHRLRSILREYNSDVTLAETLFVRLPLSFYASWMDVLLVVVGFQAFTVSWLNYSTRMWVKGDAGLWTEVFVFIALGYLLSATITSAIKITTAVRALRHNRTPSLPLPLSPNSGRSLIYALFPSDTFLPLSDLAYTIPITWNLWAIFWLHLHPFWYSLPGHSAPPGSLPPSSTDLGSHDNSELLKYGTLTFAILSSICVVVAALRVIVWVVKGWKRSGGIIRVSVEVEDWSWGGDGRSEMTMGRGEERQRRIGRWEVGAVKYGSYGYTNVGGVSVRLAGEEMESV</sequence>
<dbReference type="KEGG" id="shs:STEHIDRAFT_88150"/>
<evidence type="ECO:0000313" key="3">
    <source>
        <dbReference type="Proteomes" id="UP000053927"/>
    </source>
</evidence>
<proteinExistence type="predicted"/>
<dbReference type="RefSeq" id="XP_007311455.1">
    <property type="nucleotide sequence ID" value="XM_007311393.1"/>
</dbReference>
<feature type="transmembrane region" description="Helical" evidence="1">
    <location>
        <begin position="88"/>
        <end position="110"/>
    </location>
</feature>
<name>R7RYV0_STEHR</name>
<protein>
    <submittedName>
        <fullName evidence="2">Uncharacterized protein</fullName>
    </submittedName>
</protein>
<keyword evidence="1" id="KW-0812">Transmembrane</keyword>
<evidence type="ECO:0000313" key="2">
    <source>
        <dbReference type="EMBL" id="EIM79502.1"/>
    </source>
</evidence>
<accession>R7RYV0</accession>
<evidence type="ECO:0000256" key="1">
    <source>
        <dbReference type="SAM" id="Phobius"/>
    </source>
</evidence>
<dbReference type="eggNOG" id="ENOG502RZY1">
    <property type="taxonomic scope" value="Eukaryota"/>
</dbReference>
<feature type="transmembrane region" description="Helical" evidence="1">
    <location>
        <begin position="302"/>
        <end position="324"/>
    </location>
</feature>
<dbReference type="EMBL" id="JH687404">
    <property type="protein sequence ID" value="EIM79502.1"/>
    <property type="molecule type" value="Genomic_DNA"/>
</dbReference>
<dbReference type="Proteomes" id="UP000053927">
    <property type="component" value="Unassembled WGS sequence"/>
</dbReference>
<organism evidence="2 3">
    <name type="scientific">Stereum hirsutum (strain FP-91666)</name>
    <name type="common">White-rot fungus</name>
    <dbReference type="NCBI Taxonomy" id="721885"/>
    <lineage>
        <taxon>Eukaryota</taxon>
        <taxon>Fungi</taxon>
        <taxon>Dikarya</taxon>
        <taxon>Basidiomycota</taxon>
        <taxon>Agaricomycotina</taxon>
        <taxon>Agaricomycetes</taxon>
        <taxon>Russulales</taxon>
        <taxon>Stereaceae</taxon>
        <taxon>Stereum</taxon>
    </lineage>
</organism>
<keyword evidence="3" id="KW-1185">Reference proteome</keyword>
<keyword evidence="1" id="KW-0472">Membrane</keyword>
<feature type="transmembrane region" description="Helical" evidence="1">
    <location>
        <begin position="246"/>
        <end position="264"/>
    </location>
</feature>
<reference evidence="3" key="1">
    <citation type="journal article" date="2012" name="Science">
        <title>The Paleozoic origin of enzymatic lignin decomposition reconstructed from 31 fungal genomes.</title>
        <authorList>
            <person name="Floudas D."/>
            <person name="Binder M."/>
            <person name="Riley R."/>
            <person name="Barry K."/>
            <person name="Blanchette R.A."/>
            <person name="Henrissat B."/>
            <person name="Martinez A.T."/>
            <person name="Otillar R."/>
            <person name="Spatafora J.W."/>
            <person name="Yadav J.S."/>
            <person name="Aerts A."/>
            <person name="Benoit I."/>
            <person name="Boyd A."/>
            <person name="Carlson A."/>
            <person name="Copeland A."/>
            <person name="Coutinho P.M."/>
            <person name="de Vries R.P."/>
            <person name="Ferreira P."/>
            <person name="Findley K."/>
            <person name="Foster B."/>
            <person name="Gaskell J."/>
            <person name="Glotzer D."/>
            <person name="Gorecki P."/>
            <person name="Heitman J."/>
            <person name="Hesse C."/>
            <person name="Hori C."/>
            <person name="Igarashi K."/>
            <person name="Jurgens J.A."/>
            <person name="Kallen N."/>
            <person name="Kersten P."/>
            <person name="Kohler A."/>
            <person name="Kuees U."/>
            <person name="Kumar T.K.A."/>
            <person name="Kuo A."/>
            <person name="LaButti K."/>
            <person name="Larrondo L.F."/>
            <person name="Lindquist E."/>
            <person name="Ling A."/>
            <person name="Lombard V."/>
            <person name="Lucas S."/>
            <person name="Lundell T."/>
            <person name="Martin R."/>
            <person name="McLaughlin D.J."/>
            <person name="Morgenstern I."/>
            <person name="Morin E."/>
            <person name="Murat C."/>
            <person name="Nagy L.G."/>
            <person name="Nolan M."/>
            <person name="Ohm R.A."/>
            <person name="Patyshakuliyeva A."/>
            <person name="Rokas A."/>
            <person name="Ruiz-Duenas F.J."/>
            <person name="Sabat G."/>
            <person name="Salamov A."/>
            <person name="Samejima M."/>
            <person name="Schmutz J."/>
            <person name="Slot J.C."/>
            <person name="St John F."/>
            <person name="Stenlid J."/>
            <person name="Sun H."/>
            <person name="Sun S."/>
            <person name="Syed K."/>
            <person name="Tsang A."/>
            <person name="Wiebenga A."/>
            <person name="Young D."/>
            <person name="Pisabarro A."/>
            <person name="Eastwood D.C."/>
            <person name="Martin F."/>
            <person name="Cullen D."/>
            <person name="Grigoriev I.V."/>
            <person name="Hibbett D.S."/>
        </authorList>
    </citation>
    <scope>NUCLEOTIDE SEQUENCE [LARGE SCALE GENOMIC DNA]</scope>
    <source>
        <strain evidence="3">FP-91666</strain>
    </source>
</reference>
<keyword evidence="1" id="KW-1133">Transmembrane helix</keyword>
<dbReference type="AlphaFoldDB" id="R7RYV0"/>
<dbReference type="GeneID" id="18807545"/>
<feature type="transmembrane region" description="Helical" evidence="1">
    <location>
        <begin position="179"/>
        <end position="201"/>
    </location>
</feature>
<gene>
    <name evidence="2" type="ORF">STEHIDRAFT_88150</name>
</gene>